<sequence length="53" mass="5671">MVPASRIEASITSRTSVAAPKIFCNCQFQTTVAAQDGQLLLLCLRPDLIGMSC</sequence>
<protein>
    <submittedName>
        <fullName evidence="1">Uncharacterized protein</fullName>
    </submittedName>
</protein>
<proteinExistence type="predicted"/>
<reference evidence="1 2" key="1">
    <citation type="journal article" date="2018" name="Sci. Rep.">
        <title>Characterisation of pathogen-specific regions and novel effector candidates in Fusarium oxysporum f. sp. cepae.</title>
        <authorList>
            <person name="Armitage A.D."/>
            <person name="Taylor A."/>
            <person name="Sobczyk M.K."/>
            <person name="Baxter L."/>
            <person name="Greenfield B.P."/>
            <person name="Bates H.J."/>
            <person name="Wilson F."/>
            <person name="Jackson A.C."/>
            <person name="Ott S."/>
            <person name="Harrison R.J."/>
            <person name="Clarkson J.P."/>
        </authorList>
    </citation>
    <scope>NUCLEOTIDE SEQUENCE [LARGE SCALE GENOMIC DNA]</scope>
    <source>
        <strain evidence="1 2">Fo_A13</strain>
    </source>
</reference>
<name>A0A420MTI4_FUSOX</name>
<dbReference type="EMBL" id="MRCX01000117">
    <property type="protein sequence ID" value="RKK71303.1"/>
    <property type="molecule type" value="Genomic_DNA"/>
</dbReference>
<evidence type="ECO:0000313" key="2">
    <source>
        <dbReference type="Proteomes" id="UP000285084"/>
    </source>
</evidence>
<dbReference type="AlphaFoldDB" id="A0A420MTI4"/>
<comment type="caution">
    <text evidence="1">The sequence shown here is derived from an EMBL/GenBank/DDBJ whole genome shotgun (WGS) entry which is preliminary data.</text>
</comment>
<gene>
    <name evidence="1" type="ORF">BFJ69_g11058</name>
</gene>
<accession>A0A420MTI4</accession>
<evidence type="ECO:0000313" key="1">
    <source>
        <dbReference type="EMBL" id="RKK71303.1"/>
    </source>
</evidence>
<organism evidence="1 2">
    <name type="scientific">Fusarium oxysporum</name>
    <name type="common">Fusarium vascular wilt</name>
    <dbReference type="NCBI Taxonomy" id="5507"/>
    <lineage>
        <taxon>Eukaryota</taxon>
        <taxon>Fungi</taxon>
        <taxon>Dikarya</taxon>
        <taxon>Ascomycota</taxon>
        <taxon>Pezizomycotina</taxon>
        <taxon>Sordariomycetes</taxon>
        <taxon>Hypocreomycetidae</taxon>
        <taxon>Hypocreales</taxon>
        <taxon>Nectriaceae</taxon>
        <taxon>Fusarium</taxon>
        <taxon>Fusarium oxysporum species complex</taxon>
    </lineage>
</organism>
<dbReference type="Proteomes" id="UP000285084">
    <property type="component" value="Unassembled WGS sequence"/>
</dbReference>